<dbReference type="EMBL" id="CP045915">
    <property type="protein sequence ID" value="QGH35193.1"/>
    <property type="molecule type" value="Genomic_DNA"/>
</dbReference>
<evidence type="ECO:0000313" key="2">
    <source>
        <dbReference type="EMBL" id="QGH35193.1"/>
    </source>
</evidence>
<dbReference type="Pfam" id="PF01636">
    <property type="entry name" value="APH"/>
    <property type="match status" value="1"/>
</dbReference>
<dbReference type="GO" id="GO:0042601">
    <property type="term" value="C:endospore-forming forespore"/>
    <property type="evidence" value="ECO:0007669"/>
    <property type="project" value="TreeGrafter"/>
</dbReference>
<dbReference type="RefSeq" id="WP_153791662.1">
    <property type="nucleotide sequence ID" value="NZ_CP045915.1"/>
</dbReference>
<protein>
    <submittedName>
        <fullName evidence="2">Phosphotransferase</fullName>
    </submittedName>
</protein>
<gene>
    <name evidence="2" type="ORF">GI584_14550</name>
</gene>
<dbReference type="InterPro" id="IPR011009">
    <property type="entry name" value="Kinase-like_dom_sf"/>
</dbReference>
<keyword evidence="2" id="KW-0808">Transferase</keyword>
<proteinExistence type="predicted"/>
<dbReference type="Proteomes" id="UP000339690">
    <property type="component" value="Chromosome"/>
</dbReference>
<reference evidence="2 3" key="1">
    <citation type="submission" date="2019-11" db="EMBL/GenBank/DDBJ databases">
        <title>Gracilibacillus salitolerans sp. nov., a moderate halophile isolated from a saline soil in northwest China.</title>
        <authorList>
            <person name="Gan L."/>
        </authorList>
    </citation>
    <scope>NUCLEOTIDE SEQUENCE [LARGE SCALE GENOMIC DNA]</scope>
    <source>
        <strain evidence="2 3">SCU50</strain>
    </source>
</reference>
<dbReference type="PANTHER" id="PTHR39179:SF3">
    <property type="entry name" value="COTS-RELATED PROTEIN"/>
    <property type="match status" value="1"/>
</dbReference>
<dbReference type="SUPFAM" id="SSF56112">
    <property type="entry name" value="Protein kinase-like (PK-like)"/>
    <property type="match status" value="1"/>
</dbReference>
<dbReference type="Gene3D" id="3.90.1200.10">
    <property type="match status" value="1"/>
</dbReference>
<dbReference type="KEGG" id="grc:GI584_14550"/>
<accession>A0A5Q2TMH0</accession>
<dbReference type="PANTHER" id="PTHR39179">
    <property type="entry name" value="SPORE COAT PROTEIN I"/>
    <property type="match status" value="1"/>
</dbReference>
<dbReference type="InterPro" id="IPR002575">
    <property type="entry name" value="Aminoglycoside_PTrfase"/>
</dbReference>
<dbReference type="Gene3D" id="3.30.200.20">
    <property type="entry name" value="Phosphorylase Kinase, domain 1"/>
    <property type="match status" value="1"/>
</dbReference>
<keyword evidence="3" id="KW-1185">Reference proteome</keyword>
<organism evidence="2 3">
    <name type="scientific">Gracilibacillus salitolerans</name>
    <dbReference type="NCBI Taxonomy" id="2663022"/>
    <lineage>
        <taxon>Bacteria</taxon>
        <taxon>Bacillati</taxon>
        <taxon>Bacillota</taxon>
        <taxon>Bacilli</taxon>
        <taxon>Bacillales</taxon>
        <taxon>Bacillaceae</taxon>
        <taxon>Gracilibacillus</taxon>
    </lineage>
</organism>
<dbReference type="InterPro" id="IPR047175">
    <property type="entry name" value="CotS-like"/>
</dbReference>
<dbReference type="AlphaFoldDB" id="A0A5Q2TMH0"/>
<dbReference type="GO" id="GO:0016740">
    <property type="term" value="F:transferase activity"/>
    <property type="evidence" value="ECO:0007669"/>
    <property type="project" value="UniProtKB-KW"/>
</dbReference>
<evidence type="ECO:0000259" key="1">
    <source>
        <dbReference type="Pfam" id="PF01636"/>
    </source>
</evidence>
<sequence>MECSKIIEEYQLQPEEIEQVTERVFKIKANSQQYALKKSRLHPDDLGRWQAIQQYIQQRQILGFVPIYYAKNNQLFVQDQEHIYYLMPWVEQDYTDQPIDEYATAIHAIGRLHASTMDYHQIAPMKQNKTTIEQQFQQEISTYRDQMLKCVRYFEAKRFMSPFELQVCMYYRDIEQTFNQLERWQEIYLDVLDETEEMKYTLCHGNIRPSHYVITQTNTYFLNWEDAFMTSPTYDLASYYQYLFQFHDCDMGKVTDSFSIYCRYIDLSDYEKSLLALQLLSPSNWIQEVFSSMQPSRNKNKVNSSIKIEREYRRLLFGFQLQEVIYKTLKSEQFEETY</sequence>
<evidence type="ECO:0000313" key="3">
    <source>
        <dbReference type="Proteomes" id="UP000339690"/>
    </source>
</evidence>
<name>A0A5Q2TMH0_9BACI</name>
<feature type="domain" description="Aminoglycoside phosphotransferase" evidence="1">
    <location>
        <begin position="22"/>
        <end position="242"/>
    </location>
</feature>